<dbReference type="InterPro" id="IPR050590">
    <property type="entry name" value="Exosome_comp_Rrp42_subfam"/>
</dbReference>
<dbReference type="PANTHER" id="PTHR11097:SF9">
    <property type="entry name" value="EXOSOME COMPLEX COMPONENT RRP43"/>
    <property type="match status" value="1"/>
</dbReference>
<dbReference type="SUPFAM" id="SSF54211">
    <property type="entry name" value="Ribosomal protein S5 domain 2-like"/>
    <property type="match status" value="1"/>
</dbReference>
<dbReference type="GO" id="GO:0071035">
    <property type="term" value="P:nuclear polyadenylation-dependent rRNA catabolic process"/>
    <property type="evidence" value="ECO:0007669"/>
    <property type="project" value="TreeGrafter"/>
</dbReference>
<evidence type="ECO:0000256" key="9">
    <source>
        <dbReference type="ARBA" id="ARBA00030617"/>
    </source>
</evidence>
<keyword evidence="7" id="KW-0694">RNA-binding</keyword>
<evidence type="ECO:0000313" key="12">
    <source>
        <dbReference type="Proteomes" id="UP000242875"/>
    </source>
</evidence>
<evidence type="ECO:0000256" key="6">
    <source>
        <dbReference type="ARBA" id="ARBA00022835"/>
    </source>
</evidence>
<dbReference type="GO" id="GO:0034473">
    <property type="term" value="P:U1 snRNA 3'-end processing"/>
    <property type="evidence" value="ECO:0007669"/>
    <property type="project" value="TreeGrafter"/>
</dbReference>
<protein>
    <recommendedName>
        <fullName evidence="9">Ribosomal RNA-processing protein 43</fullName>
    </recommendedName>
</protein>
<evidence type="ECO:0000256" key="1">
    <source>
        <dbReference type="ARBA" id="ARBA00004496"/>
    </source>
</evidence>
<dbReference type="InterPro" id="IPR027408">
    <property type="entry name" value="PNPase/RNase_PH_dom_sf"/>
</dbReference>
<evidence type="ECO:0000256" key="8">
    <source>
        <dbReference type="ARBA" id="ARBA00023242"/>
    </source>
</evidence>
<dbReference type="GO" id="GO:0071028">
    <property type="term" value="P:nuclear mRNA surveillance"/>
    <property type="evidence" value="ECO:0007669"/>
    <property type="project" value="TreeGrafter"/>
</dbReference>
<comment type="caution">
    <text evidence="11">The sequence shown here is derived from an EMBL/GenBank/DDBJ whole genome shotgun (WGS) entry which is preliminary data.</text>
</comment>
<evidence type="ECO:0000256" key="5">
    <source>
        <dbReference type="ARBA" id="ARBA00022552"/>
    </source>
</evidence>
<reference evidence="11 12" key="1">
    <citation type="journal article" date="2017" name="Mycologia">
        <title>Bifiguratus adelaidae, gen. et sp. nov., a new member of Mucoromycotina in endophytic and soil-dwelling habitats.</title>
        <authorList>
            <person name="Torres-Cruz T.J."/>
            <person name="Billingsley Tobias T.L."/>
            <person name="Almatruk M."/>
            <person name="Hesse C."/>
            <person name="Kuske C.R."/>
            <person name="Desiro A."/>
            <person name="Benucci G.M."/>
            <person name="Bonito G."/>
            <person name="Stajich J.E."/>
            <person name="Dunlap C."/>
            <person name="Arnold A.E."/>
            <person name="Porras-Alfaro A."/>
        </authorList>
    </citation>
    <scope>NUCLEOTIDE SEQUENCE [LARGE SCALE GENOMIC DNA]</scope>
    <source>
        <strain evidence="11 12">AZ0501</strain>
    </source>
</reference>
<evidence type="ECO:0000259" key="10">
    <source>
        <dbReference type="Pfam" id="PF01138"/>
    </source>
</evidence>
<feature type="domain" description="Exoribonuclease phosphorolytic" evidence="10">
    <location>
        <begin position="38"/>
        <end position="175"/>
    </location>
</feature>
<proteinExistence type="inferred from homology"/>
<dbReference type="GO" id="GO:0000177">
    <property type="term" value="C:cytoplasmic exosome (RNase complex)"/>
    <property type="evidence" value="ECO:0007669"/>
    <property type="project" value="TreeGrafter"/>
</dbReference>
<dbReference type="SUPFAM" id="SSF55666">
    <property type="entry name" value="Ribonuclease PH domain 2-like"/>
    <property type="match status" value="1"/>
</dbReference>
<dbReference type="GO" id="GO:0000467">
    <property type="term" value="P:exonucleolytic trimming to generate mature 3'-end of 5.8S rRNA from tricistronic rRNA transcript (SSU-rRNA, 5.8S rRNA, LSU-rRNA)"/>
    <property type="evidence" value="ECO:0007669"/>
    <property type="project" value="TreeGrafter"/>
</dbReference>
<comment type="subcellular location">
    <subcellularLocation>
        <location evidence="1">Cytoplasm</location>
    </subcellularLocation>
    <subcellularLocation>
        <location evidence="2">Nucleus</location>
        <location evidence="2">Nucleolus</location>
    </subcellularLocation>
</comment>
<gene>
    <name evidence="11" type="ORF">BZG36_01143</name>
</gene>
<dbReference type="GO" id="GO:0005730">
    <property type="term" value="C:nucleolus"/>
    <property type="evidence" value="ECO:0007669"/>
    <property type="project" value="UniProtKB-SubCell"/>
</dbReference>
<dbReference type="InterPro" id="IPR033196">
    <property type="entry name" value="Rrp43"/>
</dbReference>
<keyword evidence="12" id="KW-1185">Reference proteome</keyword>
<dbReference type="Proteomes" id="UP000242875">
    <property type="component" value="Unassembled WGS sequence"/>
</dbReference>
<keyword evidence="5" id="KW-0698">rRNA processing</keyword>
<dbReference type="OrthoDB" id="45882at2759"/>
<evidence type="ECO:0000256" key="4">
    <source>
        <dbReference type="ARBA" id="ARBA00022490"/>
    </source>
</evidence>
<dbReference type="InterPro" id="IPR020568">
    <property type="entry name" value="Ribosomal_Su5_D2-typ_SF"/>
</dbReference>
<comment type="similarity">
    <text evidence="3">Belongs to the RNase PH family.</text>
</comment>
<evidence type="ECO:0000256" key="2">
    <source>
        <dbReference type="ARBA" id="ARBA00004604"/>
    </source>
</evidence>
<organism evidence="11 12">
    <name type="scientific">Bifiguratus adelaidae</name>
    <dbReference type="NCBI Taxonomy" id="1938954"/>
    <lineage>
        <taxon>Eukaryota</taxon>
        <taxon>Fungi</taxon>
        <taxon>Fungi incertae sedis</taxon>
        <taxon>Mucoromycota</taxon>
        <taxon>Mucoromycotina</taxon>
        <taxon>Endogonomycetes</taxon>
        <taxon>Endogonales</taxon>
        <taxon>Endogonales incertae sedis</taxon>
        <taxon>Bifiguratus</taxon>
    </lineage>
</organism>
<dbReference type="CDD" id="cd11369">
    <property type="entry name" value="RNase_PH_RRP43"/>
    <property type="match status" value="1"/>
</dbReference>
<dbReference type="InterPro" id="IPR036345">
    <property type="entry name" value="ExoRNase_PH_dom2_sf"/>
</dbReference>
<accession>A0A261Y621</accession>
<dbReference type="GO" id="GO:0000176">
    <property type="term" value="C:nuclear exosome (RNase complex)"/>
    <property type="evidence" value="ECO:0007669"/>
    <property type="project" value="UniProtKB-ARBA"/>
</dbReference>
<evidence type="ECO:0000256" key="7">
    <source>
        <dbReference type="ARBA" id="ARBA00022884"/>
    </source>
</evidence>
<dbReference type="Gene3D" id="3.30.230.70">
    <property type="entry name" value="GHMP Kinase, N-terminal domain"/>
    <property type="match status" value="1"/>
</dbReference>
<dbReference type="GO" id="GO:0034475">
    <property type="term" value="P:U4 snRNA 3'-end processing"/>
    <property type="evidence" value="ECO:0007669"/>
    <property type="project" value="TreeGrafter"/>
</dbReference>
<dbReference type="AlphaFoldDB" id="A0A261Y621"/>
<sequence length="307" mass="33138">MTALPELSFSVFQRLQPAEYQKRFLAQHVRPDGRGLDEARPTALTMGAISTADGSALVRMGGTTVVVGIKAEVGVPPMDRDNVGWIVPNLELAPICHPSARPGPPSTFAQVCSHRLYEILINENAPVIDLKDLCVEQGKACWVLHIDAVCLALDGSVLDAALLGMVAALKNLRLPEVIYDDETVTVANPEDGQEEPPKTALNLHHLPLSSSFAIIPAEDTRTSSASSPHMLLDPTTDEEELTEQRLWVVLDAKSEELLCIQRLAGWVEGADARCTGTGGTVSMDVIKKAISQAKERATYLQALLGDF</sequence>
<dbReference type="Pfam" id="PF01138">
    <property type="entry name" value="RNase_PH"/>
    <property type="match status" value="1"/>
</dbReference>
<evidence type="ECO:0000313" key="11">
    <source>
        <dbReference type="EMBL" id="OZJ06049.1"/>
    </source>
</evidence>
<dbReference type="EMBL" id="MVBO01000007">
    <property type="protein sequence ID" value="OZJ06049.1"/>
    <property type="molecule type" value="Genomic_DNA"/>
</dbReference>
<keyword evidence="6" id="KW-0271">Exosome</keyword>
<dbReference type="InterPro" id="IPR001247">
    <property type="entry name" value="ExoRNase_PH_dom1"/>
</dbReference>
<dbReference type="GO" id="GO:0016075">
    <property type="term" value="P:rRNA catabolic process"/>
    <property type="evidence" value="ECO:0007669"/>
    <property type="project" value="TreeGrafter"/>
</dbReference>
<dbReference type="GO" id="GO:0034476">
    <property type="term" value="P:U5 snRNA 3'-end processing"/>
    <property type="evidence" value="ECO:0007669"/>
    <property type="project" value="TreeGrafter"/>
</dbReference>
<keyword evidence="8" id="KW-0539">Nucleus</keyword>
<dbReference type="GO" id="GO:0035925">
    <property type="term" value="F:mRNA 3'-UTR AU-rich region binding"/>
    <property type="evidence" value="ECO:0007669"/>
    <property type="project" value="TreeGrafter"/>
</dbReference>
<name>A0A261Y621_9FUNG</name>
<dbReference type="PANTHER" id="PTHR11097">
    <property type="entry name" value="EXOSOME COMPLEX EXONUCLEASE RIBOSOMAL RNA PROCESSING PROTEIN"/>
    <property type="match status" value="1"/>
</dbReference>
<keyword evidence="4" id="KW-0963">Cytoplasm</keyword>
<evidence type="ECO:0000256" key="3">
    <source>
        <dbReference type="ARBA" id="ARBA00006678"/>
    </source>
</evidence>
<dbReference type="GO" id="GO:0071038">
    <property type="term" value="P:TRAMP-dependent tRNA surveillance pathway"/>
    <property type="evidence" value="ECO:0007669"/>
    <property type="project" value="TreeGrafter"/>
</dbReference>